<proteinExistence type="predicted"/>
<reference evidence="2" key="2">
    <citation type="journal article" date="2023" name="Science">
        <title>Genomic signatures of disease resistance in endangered staghorn corals.</title>
        <authorList>
            <person name="Vollmer S.V."/>
            <person name="Selwyn J.D."/>
            <person name="Despard B.A."/>
            <person name="Roesel C.L."/>
        </authorList>
    </citation>
    <scope>NUCLEOTIDE SEQUENCE</scope>
    <source>
        <strain evidence="2">K2</strain>
    </source>
</reference>
<evidence type="ECO:0000313" key="3">
    <source>
        <dbReference type="Proteomes" id="UP001249851"/>
    </source>
</evidence>
<accession>A0AAD9QTX9</accession>
<reference evidence="2" key="1">
    <citation type="journal article" date="2023" name="G3 (Bethesda)">
        <title>Whole genome assembly and annotation of the endangered Caribbean coral Acropora cervicornis.</title>
        <authorList>
            <person name="Selwyn J.D."/>
            <person name="Vollmer S.V."/>
        </authorList>
    </citation>
    <scope>NUCLEOTIDE SEQUENCE</scope>
    <source>
        <strain evidence="2">K2</strain>
    </source>
</reference>
<protein>
    <submittedName>
        <fullName evidence="2">Uncharacterized protein</fullName>
    </submittedName>
</protein>
<feature type="region of interest" description="Disordered" evidence="1">
    <location>
        <begin position="1"/>
        <end position="22"/>
    </location>
</feature>
<dbReference type="Proteomes" id="UP001249851">
    <property type="component" value="Unassembled WGS sequence"/>
</dbReference>
<keyword evidence="3" id="KW-1185">Reference proteome</keyword>
<dbReference type="AlphaFoldDB" id="A0AAD9QTX9"/>
<evidence type="ECO:0000313" key="2">
    <source>
        <dbReference type="EMBL" id="KAK2567021.1"/>
    </source>
</evidence>
<evidence type="ECO:0000256" key="1">
    <source>
        <dbReference type="SAM" id="MobiDB-lite"/>
    </source>
</evidence>
<dbReference type="EMBL" id="JARQWQ010000015">
    <property type="protein sequence ID" value="KAK2567021.1"/>
    <property type="molecule type" value="Genomic_DNA"/>
</dbReference>
<name>A0AAD9QTX9_ACRCE</name>
<gene>
    <name evidence="2" type="ORF">P5673_008796</name>
</gene>
<comment type="caution">
    <text evidence="2">The sequence shown here is derived from an EMBL/GenBank/DDBJ whole genome shotgun (WGS) entry which is preliminary data.</text>
</comment>
<organism evidence="2 3">
    <name type="scientific">Acropora cervicornis</name>
    <name type="common">Staghorn coral</name>
    <dbReference type="NCBI Taxonomy" id="6130"/>
    <lineage>
        <taxon>Eukaryota</taxon>
        <taxon>Metazoa</taxon>
        <taxon>Cnidaria</taxon>
        <taxon>Anthozoa</taxon>
        <taxon>Hexacorallia</taxon>
        <taxon>Scleractinia</taxon>
        <taxon>Astrocoeniina</taxon>
        <taxon>Acroporidae</taxon>
        <taxon>Acropora</taxon>
    </lineage>
</organism>
<sequence>MDLSKKKHSFLPDRPANSGSLERRCQGKYLLRPALQIKRFSSPPGTLQGFDQYMKEQTNERSQLYTKG</sequence>